<dbReference type="PANTHER" id="PTHR46151:SF28">
    <property type="entry name" value="ZINC FINGER, RING_FYVE_PHD-TYPE-RELATED"/>
    <property type="match status" value="1"/>
</dbReference>
<dbReference type="InterPro" id="IPR001841">
    <property type="entry name" value="Znf_RING"/>
</dbReference>
<evidence type="ECO:0000256" key="3">
    <source>
        <dbReference type="ARBA" id="ARBA00022771"/>
    </source>
</evidence>
<keyword evidence="2" id="KW-0479">Metal-binding</keyword>
<dbReference type="SMART" id="SM00184">
    <property type="entry name" value="RING"/>
    <property type="match status" value="1"/>
</dbReference>
<keyword evidence="5 7" id="KW-0472">Membrane</keyword>
<accession>A0AAP0GXD9</accession>
<feature type="domain" description="RING-type" evidence="8">
    <location>
        <begin position="173"/>
        <end position="215"/>
    </location>
</feature>
<dbReference type="GO" id="GO:0016020">
    <property type="term" value="C:membrane"/>
    <property type="evidence" value="ECO:0007669"/>
    <property type="project" value="UniProtKB-SubCell"/>
</dbReference>
<dbReference type="Pfam" id="PF13639">
    <property type="entry name" value="zf-RING_2"/>
    <property type="match status" value="1"/>
</dbReference>
<evidence type="ECO:0000259" key="8">
    <source>
        <dbReference type="PROSITE" id="PS50089"/>
    </source>
</evidence>
<dbReference type="PANTHER" id="PTHR46151">
    <property type="entry name" value="NEP1-INTERACTING PROTEIN-LIKE 2"/>
    <property type="match status" value="1"/>
</dbReference>
<reference evidence="9 10" key="1">
    <citation type="submission" date="2024-04" db="EMBL/GenBank/DDBJ databases">
        <title>The reference genome of an endangered Asteraceae, Deinandra increscens subsp. villosa, native to the Central Coast of California.</title>
        <authorList>
            <person name="Guilliams M."/>
            <person name="Hasenstab-Lehman K."/>
            <person name="Meyer R."/>
            <person name="Mcevoy S."/>
        </authorList>
    </citation>
    <scope>NUCLEOTIDE SEQUENCE [LARGE SCALE GENOMIC DNA]</scope>
    <source>
        <tissue evidence="9">Leaf</tissue>
    </source>
</reference>
<dbReference type="Gene3D" id="3.30.40.10">
    <property type="entry name" value="Zinc/RING finger domain, C3HC4 (zinc finger)"/>
    <property type="match status" value="1"/>
</dbReference>
<evidence type="ECO:0000256" key="6">
    <source>
        <dbReference type="PROSITE-ProRule" id="PRU00175"/>
    </source>
</evidence>
<comment type="subcellular location">
    <subcellularLocation>
        <location evidence="1">Membrane</location>
    </subcellularLocation>
</comment>
<dbReference type="GO" id="GO:0008270">
    <property type="term" value="F:zinc ion binding"/>
    <property type="evidence" value="ECO:0007669"/>
    <property type="project" value="UniProtKB-KW"/>
</dbReference>
<evidence type="ECO:0000313" key="9">
    <source>
        <dbReference type="EMBL" id="KAK9063942.1"/>
    </source>
</evidence>
<dbReference type="Proteomes" id="UP001408789">
    <property type="component" value="Unassembled WGS sequence"/>
</dbReference>
<gene>
    <name evidence="9" type="ORF">SSX86_017814</name>
</gene>
<comment type="caution">
    <text evidence="9">The sequence shown here is derived from an EMBL/GenBank/DDBJ whole genome shotgun (WGS) entry which is preliminary data.</text>
</comment>
<name>A0AAP0GXD9_9ASTR</name>
<dbReference type="EMBL" id="JBCNJP010000018">
    <property type="protein sequence ID" value="KAK9063942.1"/>
    <property type="molecule type" value="Genomic_DNA"/>
</dbReference>
<sequence>MNNKCLLPSVKLSLIPSSSFENTYHFGDKLRELFTSLLSHVFFKLILLIFIFHFGVVGGTIGAVGGALIGFKNKSNFVQDIIIGAASGVVLSQKIIMAAFDHFMDSDHDDDEHDCFLHLIDIVACDLESKLLRDQDHIFLITKVSSCEKLIKLPKIEISKQDAIDFSGNATCCSICLQDFNVGNSAGVFPKCEHKFHPECISQWLFTHNSCPVCRTTI</sequence>
<keyword evidence="4" id="KW-0862">Zinc</keyword>
<feature type="transmembrane region" description="Helical" evidence="7">
    <location>
        <begin position="43"/>
        <end position="69"/>
    </location>
</feature>
<dbReference type="SUPFAM" id="SSF57850">
    <property type="entry name" value="RING/U-box"/>
    <property type="match status" value="1"/>
</dbReference>
<evidence type="ECO:0000313" key="10">
    <source>
        <dbReference type="Proteomes" id="UP001408789"/>
    </source>
</evidence>
<keyword evidence="7" id="KW-1133">Transmembrane helix</keyword>
<keyword evidence="3 6" id="KW-0863">Zinc-finger</keyword>
<dbReference type="AlphaFoldDB" id="A0AAP0GXD9"/>
<organism evidence="9 10">
    <name type="scientific">Deinandra increscens subsp. villosa</name>
    <dbReference type="NCBI Taxonomy" id="3103831"/>
    <lineage>
        <taxon>Eukaryota</taxon>
        <taxon>Viridiplantae</taxon>
        <taxon>Streptophyta</taxon>
        <taxon>Embryophyta</taxon>
        <taxon>Tracheophyta</taxon>
        <taxon>Spermatophyta</taxon>
        <taxon>Magnoliopsida</taxon>
        <taxon>eudicotyledons</taxon>
        <taxon>Gunneridae</taxon>
        <taxon>Pentapetalae</taxon>
        <taxon>asterids</taxon>
        <taxon>campanulids</taxon>
        <taxon>Asterales</taxon>
        <taxon>Asteraceae</taxon>
        <taxon>Asteroideae</taxon>
        <taxon>Heliantheae alliance</taxon>
        <taxon>Madieae</taxon>
        <taxon>Madiinae</taxon>
        <taxon>Deinandra</taxon>
    </lineage>
</organism>
<keyword evidence="10" id="KW-1185">Reference proteome</keyword>
<evidence type="ECO:0000256" key="5">
    <source>
        <dbReference type="ARBA" id="ARBA00023136"/>
    </source>
</evidence>
<keyword evidence="7" id="KW-0812">Transmembrane</keyword>
<dbReference type="PROSITE" id="PS50089">
    <property type="entry name" value="ZF_RING_2"/>
    <property type="match status" value="1"/>
</dbReference>
<dbReference type="InterPro" id="IPR013083">
    <property type="entry name" value="Znf_RING/FYVE/PHD"/>
</dbReference>
<protein>
    <recommendedName>
        <fullName evidence="8">RING-type domain-containing protein</fullName>
    </recommendedName>
</protein>
<evidence type="ECO:0000256" key="4">
    <source>
        <dbReference type="ARBA" id="ARBA00022833"/>
    </source>
</evidence>
<evidence type="ECO:0000256" key="1">
    <source>
        <dbReference type="ARBA" id="ARBA00004370"/>
    </source>
</evidence>
<evidence type="ECO:0000256" key="7">
    <source>
        <dbReference type="SAM" id="Phobius"/>
    </source>
</evidence>
<evidence type="ECO:0000256" key="2">
    <source>
        <dbReference type="ARBA" id="ARBA00022723"/>
    </source>
</evidence>
<proteinExistence type="predicted"/>